<evidence type="ECO:0000313" key="3">
    <source>
        <dbReference type="Proteomes" id="UP000294395"/>
    </source>
</evidence>
<reference evidence="2 3" key="1">
    <citation type="submission" date="2019-03" db="EMBL/GenBank/DDBJ databases">
        <title>Complete genome sequence of two outbreak-associated Acinetobacter haemolyticus strains.</title>
        <authorList>
            <person name="Bai L."/>
            <person name="Zhang S.-C."/>
            <person name="Deng Y."/>
            <person name="Song C.-C."/>
            <person name="Kang G.-B."/>
            <person name="Dong Y."/>
            <person name="Wang Y."/>
            <person name="Gao F."/>
            <person name="Huang H."/>
        </authorList>
    </citation>
    <scope>NUCLEOTIDE SEQUENCE [LARGE SCALE GENOMIC DNA]</scope>
    <source>
        <strain evidence="2 3">TJR01</strain>
    </source>
</reference>
<dbReference type="Proteomes" id="UP000451048">
    <property type="component" value="Unassembled WGS sequence"/>
</dbReference>
<organism evidence="1 4">
    <name type="scientific">Acinetobacter haemolyticus</name>
    <dbReference type="NCBI Taxonomy" id="29430"/>
    <lineage>
        <taxon>Bacteria</taxon>
        <taxon>Pseudomonadati</taxon>
        <taxon>Pseudomonadota</taxon>
        <taxon>Gammaproteobacteria</taxon>
        <taxon>Moraxellales</taxon>
        <taxon>Moraxellaceae</taxon>
        <taxon>Acinetobacter</taxon>
    </lineage>
</organism>
<dbReference type="EMBL" id="WTTO01000001">
    <property type="protein sequence ID" value="NAR71892.1"/>
    <property type="molecule type" value="Genomic_DNA"/>
</dbReference>
<protein>
    <submittedName>
        <fullName evidence="1">Uncharacterized protein</fullName>
    </submittedName>
</protein>
<evidence type="ECO:0000313" key="2">
    <source>
        <dbReference type="EMBL" id="QBQ15561.1"/>
    </source>
</evidence>
<dbReference type="AlphaFoldDB" id="A0A1L6KKU4"/>
<dbReference type="Proteomes" id="UP000294395">
    <property type="component" value="Chromosome"/>
</dbReference>
<proteinExistence type="predicted"/>
<gene>
    <name evidence="2" type="ORF">AHTJR_04425</name>
    <name evidence="1" type="ORF">GPS52_00010</name>
</gene>
<accession>A0A1L6KKU4</accession>
<dbReference type="STRING" id="29430.AHTJS_04375"/>
<reference evidence="1 4" key="2">
    <citation type="submission" date="2019-12" db="EMBL/GenBank/DDBJ databases">
        <title>Acinetobacter haemolyticus comparative genomics.</title>
        <authorList>
            <person name="Castro-Jaimes S."/>
            <person name="Bello-Lopez E."/>
            <person name="Velazquez-Acosta C."/>
            <person name="Volkow-Fernandez P."/>
            <person name="Lozano-Zarain P."/>
            <person name="Castillo Ramirez S."/>
            <person name="Cevallos M.A."/>
        </authorList>
    </citation>
    <scope>NUCLEOTIDE SEQUENCE [LARGE SCALE GENOMIC DNA]</scope>
    <source>
        <strain evidence="1 4">AN10</strain>
    </source>
</reference>
<dbReference type="KEGG" id="ahl:AHTJS_04375"/>
<name>A0A1L6KKU4_ACIHA</name>
<evidence type="ECO:0000313" key="1">
    <source>
        <dbReference type="EMBL" id="NAR71892.1"/>
    </source>
</evidence>
<evidence type="ECO:0000313" key="4">
    <source>
        <dbReference type="Proteomes" id="UP000451048"/>
    </source>
</evidence>
<sequence>MVPIAPSIIRIRWARSDFRVASVDIRNPSHGKDKKQTHCSRSNAEALIFHLKGGEPRIQIEKCHKTFIKVQ</sequence>
<dbReference type="EMBL" id="CP038009">
    <property type="protein sequence ID" value="QBQ15561.1"/>
    <property type="molecule type" value="Genomic_DNA"/>
</dbReference>